<feature type="transmembrane region" description="Helical" evidence="1">
    <location>
        <begin position="31"/>
        <end position="52"/>
    </location>
</feature>
<keyword evidence="1" id="KW-0812">Transmembrane</keyword>
<evidence type="ECO:0000259" key="2">
    <source>
        <dbReference type="Pfam" id="PF26514"/>
    </source>
</evidence>
<accession>A0A7D5H0C7</accession>
<keyword evidence="4" id="KW-1185">Reference proteome</keyword>
<keyword evidence="1" id="KW-1133">Transmembrane helix</keyword>
<dbReference type="InterPro" id="IPR058486">
    <property type="entry name" value="DUF8173"/>
</dbReference>
<keyword evidence="1" id="KW-0472">Membrane</keyword>
<dbReference type="AlphaFoldDB" id="A0A7D5H0C7"/>
<feature type="transmembrane region" description="Helical" evidence="1">
    <location>
        <begin position="141"/>
        <end position="168"/>
    </location>
</feature>
<dbReference type="GeneID" id="56031705"/>
<protein>
    <recommendedName>
        <fullName evidence="2">DUF8173 domain-containing protein</fullName>
    </recommendedName>
</protein>
<gene>
    <name evidence="3" type="ORF">HYG82_00400</name>
</gene>
<feature type="transmembrane region" description="Helical" evidence="1">
    <location>
        <begin position="72"/>
        <end position="95"/>
    </location>
</feature>
<dbReference type="EMBL" id="CP058601">
    <property type="protein sequence ID" value="QLG47411.1"/>
    <property type="molecule type" value="Genomic_DNA"/>
</dbReference>
<dbReference type="KEGG" id="haly:HYG82_00400"/>
<evidence type="ECO:0000313" key="3">
    <source>
        <dbReference type="EMBL" id="QLG47411.1"/>
    </source>
</evidence>
<feature type="domain" description="DUF8173" evidence="2">
    <location>
        <begin position="10"/>
        <end position="171"/>
    </location>
</feature>
<dbReference type="Pfam" id="PF26514">
    <property type="entry name" value="DUF8173"/>
    <property type="match status" value="1"/>
</dbReference>
<reference evidence="3 4" key="1">
    <citation type="submission" date="2020-07" db="EMBL/GenBank/DDBJ databases">
        <authorList>
            <person name="Cui H."/>
        </authorList>
    </citation>
    <scope>NUCLEOTIDE SEQUENCE [LARGE SCALE GENOMIC DNA]</scope>
    <source>
        <strain evidence="3 4">YPL8</strain>
    </source>
</reference>
<dbReference type="RefSeq" id="WP_179259154.1">
    <property type="nucleotide sequence ID" value="NZ_CP058601.1"/>
</dbReference>
<organism evidence="3 4">
    <name type="scientific">Natrinema halophilum</name>
    <dbReference type="NCBI Taxonomy" id="1699371"/>
    <lineage>
        <taxon>Archaea</taxon>
        <taxon>Methanobacteriati</taxon>
        <taxon>Methanobacteriota</taxon>
        <taxon>Stenosarchaea group</taxon>
        <taxon>Halobacteria</taxon>
        <taxon>Halobacteriales</taxon>
        <taxon>Natrialbaceae</taxon>
        <taxon>Natrinema</taxon>
    </lineage>
</organism>
<proteinExistence type="predicted"/>
<feature type="transmembrane region" description="Helical" evidence="1">
    <location>
        <begin position="102"/>
        <end position="121"/>
    </location>
</feature>
<evidence type="ECO:0000256" key="1">
    <source>
        <dbReference type="SAM" id="Phobius"/>
    </source>
</evidence>
<dbReference type="OrthoDB" id="293202at2157"/>
<name>A0A7D5H0C7_9EURY</name>
<sequence length="173" mass="17679">MIGFDHWAATVSHFAQTGPGVNVDIGTTNGIFGGAVSAFLTTLVVGAIMVAVVPAYTERMMTVVLDDPIGSFAYGILSLLAIGFVAVVLILTVIGILVAAPLLILAFLVWAIGAAIAYLAIADRLVGREDGWLKPLVVAAAINGILVVTAVGGLLSICIGAAGFGAVLRNYLE</sequence>
<dbReference type="Proteomes" id="UP000509241">
    <property type="component" value="Chromosome"/>
</dbReference>
<evidence type="ECO:0000313" key="4">
    <source>
        <dbReference type="Proteomes" id="UP000509241"/>
    </source>
</evidence>